<feature type="region of interest" description="Disordered" evidence="1">
    <location>
        <begin position="222"/>
        <end position="260"/>
    </location>
</feature>
<organism evidence="2 3">
    <name type="scientific">Macrostomum lignano</name>
    <dbReference type="NCBI Taxonomy" id="282301"/>
    <lineage>
        <taxon>Eukaryota</taxon>
        <taxon>Metazoa</taxon>
        <taxon>Spiralia</taxon>
        <taxon>Lophotrochozoa</taxon>
        <taxon>Platyhelminthes</taxon>
        <taxon>Rhabditophora</taxon>
        <taxon>Macrostomorpha</taxon>
        <taxon>Macrostomida</taxon>
        <taxon>Macrostomidae</taxon>
        <taxon>Macrostomum</taxon>
    </lineage>
</organism>
<evidence type="ECO:0000313" key="3">
    <source>
        <dbReference type="WBParaSite" id="maker-uti_cns_0007452-snap-gene-0.13-mRNA-1"/>
    </source>
</evidence>
<feature type="compositionally biased region" description="Basic residues" evidence="1">
    <location>
        <begin position="238"/>
        <end position="250"/>
    </location>
</feature>
<dbReference type="AlphaFoldDB" id="A0A1I8HQB3"/>
<dbReference type="Proteomes" id="UP000095280">
    <property type="component" value="Unplaced"/>
</dbReference>
<proteinExistence type="predicted"/>
<sequence length="385" mass="45245">ETMLKLHAVERNWRTLLEALDSIGEHLRDNFAHYDTVFKRCDRYFMQKHGRKADTLHDIIVILNCRGQARAQVFLNDSDFDSLIVLLNQFYRLRDVHNAITSEILKPIYRYYYLYFSQDKQHQRQLESVINAANTAKIFINSVQEEGDQRRFAPKPFGKEEVKPHRKVWHVLSFLENSLLGLRPILEQLEDWQLEHRVHLDGQEIDFLQPLLSYRYGRVTEAKPTAPADDDEDGGMLRGRRLRGSQRQRQRQQQEPRRWEDQLRVHGEPIKVAPAFPKRFGGMVNNYLSARDDHYLQQRVDSYWEQEAALDEWRRRPVVRQEKQQQKQQPLLAIAAPPIASSRFQEASSGRYLEQIVVPARPPSASYGTDRGFEVSLGVTDGWNR</sequence>
<protein>
    <submittedName>
        <fullName evidence="3">DH domain-containing protein</fullName>
    </submittedName>
</protein>
<name>A0A1I8HQB3_9PLAT</name>
<reference evidence="3" key="1">
    <citation type="submission" date="2016-11" db="UniProtKB">
        <authorList>
            <consortium name="WormBaseParasite"/>
        </authorList>
    </citation>
    <scope>IDENTIFICATION</scope>
</reference>
<keyword evidence="2" id="KW-1185">Reference proteome</keyword>
<accession>A0A1I8HQB3</accession>
<evidence type="ECO:0000313" key="2">
    <source>
        <dbReference type="Proteomes" id="UP000095280"/>
    </source>
</evidence>
<evidence type="ECO:0000256" key="1">
    <source>
        <dbReference type="SAM" id="MobiDB-lite"/>
    </source>
</evidence>
<dbReference type="WBParaSite" id="maker-uti_cns_0007452-snap-gene-0.13-mRNA-1">
    <property type="protein sequence ID" value="maker-uti_cns_0007452-snap-gene-0.13-mRNA-1"/>
    <property type="gene ID" value="maker-uti_cns_0007452-snap-gene-0.13"/>
</dbReference>